<reference evidence="2" key="1">
    <citation type="journal article" date="2022" name="Plant J.">
        <title>Strategies of tolerance reflected in two North American maple genomes.</title>
        <authorList>
            <person name="McEvoy S.L."/>
            <person name="Sezen U.U."/>
            <person name="Trouern-Trend A."/>
            <person name="McMahon S.M."/>
            <person name="Schaberg P.G."/>
            <person name="Yang J."/>
            <person name="Wegrzyn J.L."/>
            <person name="Swenson N.G."/>
        </authorList>
    </citation>
    <scope>NUCLEOTIDE SEQUENCE</scope>
    <source>
        <strain evidence="2">NS2018</strain>
    </source>
</reference>
<evidence type="ECO:0000313" key="2">
    <source>
        <dbReference type="EMBL" id="KAK0603914.1"/>
    </source>
</evidence>
<proteinExistence type="predicted"/>
<sequence>MGDTEDCRIWRYDKCGVFTVKSRYWVGRNLCAEQCQSSSNDMKDWWKKMWKIEIPLKIKIFIWKACFDWIPTRGNLGRRGINCDETYQICGKSRESTLHALWECSKLKYARVWWLPSGKFYKTYFNSVFDLLGFYSKLLTKGEIELFCIIIWKVWCTRNDWMHNRKQFDMNEVV</sequence>
<reference evidence="2" key="2">
    <citation type="submission" date="2023-06" db="EMBL/GenBank/DDBJ databases">
        <authorList>
            <person name="Swenson N.G."/>
            <person name="Wegrzyn J.L."/>
            <person name="Mcevoy S.L."/>
        </authorList>
    </citation>
    <scope>NUCLEOTIDE SEQUENCE</scope>
    <source>
        <strain evidence="2">NS2018</strain>
        <tissue evidence="2">Leaf</tissue>
    </source>
</reference>
<keyword evidence="3" id="KW-1185">Reference proteome</keyword>
<gene>
    <name evidence="2" type="ORF">LWI29_010068</name>
</gene>
<protein>
    <recommendedName>
        <fullName evidence="1">Reverse transcriptase zinc-binding domain-containing protein</fullName>
    </recommendedName>
</protein>
<dbReference type="AlphaFoldDB" id="A0AA39TD93"/>
<dbReference type="Pfam" id="PF13966">
    <property type="entry name" value="zf-RVT"/>
    <property type="match status" value="1"/>
</dbReference>
<evidence type="ECO:0000259" key="1">
    <source>
        <dbReference type="Pfam" id="PF13966"/>
    </source>
</evidence>
<dbReference type="Proteomes" id="UP001168877">
    <property type="component" value="Unassembled WGS sequence"/>
</dbReference>
<organism evidence="2 3">
    <name type="scientific">Acer saccharum</name>
    <name type="common">Sugar maple</name>
    <dbReference type="NCBI Taxonomy" id="4024"/>
    <lineage>
        <taxon>Eukaryota</taxon>
        <taxon>Viridiplantae</taxon>
        <taxon>Streptophyta</taxon>
        <taxon>Embryophyta</taxon>
        <taxon>Tracheophyta</taxon>
        <taxon>Spermatophyta</taxon>
        <taxon>Magnoliopsida</taxon>
        <taxon>eudicotyledons</taxon>
        <taxon>Gunneridae</taxon>
        <taxon>Pentapetalae</taxon>
        <taxon>rosids</taxon>
        <taxon>malvids</taxon>
        <taxon>Sapindales</taxon>
        <taxon>Sapindaceae</taxon>
        <taxon>Hippocastanoideae</taxon>
        <taxon>Acereae</taxon>
        <taxon>Acer</taxon>
    </lineage>
</organism>
<comment type="caution">
    <text evidence="2">The sequence shown here is derived from an EMBL/GenBank/DDBJ whole genome shotgun (WGS) entry which is preliminary data.</text>
</comment>
<dbReference type="InterPro" id="IPR026960">
    <property type="entry name" value="RVT-Znf"/>
</dbReference>
<evidence type="ECO:0000313" key="3">
    <source>
        <dbReference type="Proteomes" id="UP001168877"/>
    </source>
</evidence>
<feature type="domain" description="Reverse transcriptase zinc-binding" evidence="1">
    <location>
        <begin position="37"/>
        <end position="108"/>
    </location>
</feature>
<dbReference type="EMBL" id="JAUESC010000002">
    <property type="protein sequence ID" value="KAK0603914.1"/>
    <property type="molecule type" value="Genomic_DNA"/>
</dbReference>
<name>A0AA39TD93_ACESA</name>
<accession>A0AA39TD93</accession>